<accession>A0A2S7USD5</accession>
<dbReference type="SUPFAM" id="SSF82171">
    <property type="entry name" value="DPP6 N-terminal domain-like"/>
    <property type="match status" value="1"/>
</dbReference>
<dbReference type="InterPro" id="IPR011042">
    <property type="entry name" value="6-blade_b-propeller_TolB-like"/>
</dbReference>
<organism evidence="1 2">
    <name type="scientific">Psychrosphaera saromensis</name>
    <dbReference type="NCBI Taxonomy" id="716813"/>
    <lineage>
        <taxon>Bacteria</taxon>
        <taxon>Pseudomonadati</taxon>
        <taxon>Pseudomonadota</taxon>
        <taxon>Gammaproteobacteria</taxon>
        <taxon>Alteromonadales</taxon>
        <taxon>Pseudoalteromonadaceae</taxon>
        <taxon>Psychrosphaera</taxon>
    </lineage>
</organism>
<dbReference type="Gene3D" id="2.120.10.30">
    <property type="entry name" value="TolB, C-terminal domain"/>
    <property type="match status" value="1"/>
</dbReference>
<name>A0A2S7USD5_9GAMM</name>
<dbReference type="RefSeq" id="WP_105051126.1">
    <property type="nucleotide sequence ID" value="NZ_BMYG01000004.1"/>
</dbReference>
<proteinExistence type="predicted"/>
<reference evidence="1 2" key="1">
    <citation type="submission" date="2016-12" db="EMBL/GenBank/DDBJ databases">
        <title>Diversity of luminous bacteria.</title>
        <authorList>
            <person name="Yoshizawa S."/>
            <person name="Kogure K."/>
        </authorList>
    </citation>
    <scope>NUCLEOTIDE SEQUENCE [LARGE SCALE GENOMIC DNA]</scope>
    <source>
        <strain evidence="1 2">SA4-48</strain>
    </source>
</reference>
<dbReference type="AlphaFoldDB" id="A0A2S7USD5"/>
<protein>
    <recommendedName>
        <fullName evidence="3">Peptidase MA-like domain-containing protein</fullName>
    </recommendedName>
</protein>
<comment type="caution">
    <text evidence="1">The sequence shown here is derived from an EMBL/GenBank/DDBJ whole genome shotgun (WGS) entry which is preliminary data.</text>
</comment>
<evidence type="ECO:0008006" key="3">
    <source>
        <dbReference type="Google" id="ProtNLM"/>
    </source>
</evidence>
<evidence type="ECO:0000313" key="1">
    <source>
        <dbReference type="EMBL" id="PQJ52659.1"/>
    </source>
</evidence>
<gene>
    <name evidence="1" type="ORF">BTO11_02665</name>
</gene>
<keyword evidence="2" id="KW-1185">Reference proteome</keyword>
<dbReference type="Proteomes" id="UP000239007">
    <property type="component" value="Unassembled WGS sequence"/>
</dbReference>
<dbReference type="EMBL" id="MSCH01000003">
    <property type="protein sequence ID" value="PQJ52659.1"/>
    <property type="molecule type" value="Genomic_DNA"/>
</dbReference>
<evidence type="ECO:0000313" key="2">
    <source>
        <dbReference type="Proteomes" id="UP000239007"/>
    </source>
</evidence>
<sequence>MSASSIFSYLALARKTLGFRFLNNTLLTLGLLVGLGYTSTAYSAISIVTEAKWTVFETDSFRIHYTAEYRDWAISAAHDMEAAAKTVKDHQNRDLKMKVDVVVFDPFNDSNGFAIPFSNKPIMALFATPPQSDSIISNSSSWQQLLSLHEYVHLVHIGQPSRQSFKQSLSKYWDLYDIYKSSGMPRWVTEGYATLLESKLTGRGRLFDVQVEAMLLQFAREGALPKYSELSNTSGRYQIGSMAYLVGVRYLSWLEKNYSEETLDSVWTRLRGKKSRSFNDAFKGVFLETPEYLYQRFVAEFTFNALAMQKQLEQTKPTNSSIWLNAEYDMTAPALSPNNKYLAVIESDEDKSIVLNVYQTADNKEAQDDFEKEKVELLENDPVDIGDSAPSVFKRKVEHTLQQTNFSGIRNPRWLDDDHILYGAKTIDSNGMQHQDLFQWQLSTGDVSQLTRHANLRRFDVTPTGKVIAEQTRGGYSGLISFELSQIDGSTLGEAELTKLSEFSLAHIYDFPRINPSDATQLAYLKSTHNQPWSLYITSLSNGTDSALKAMQVNMPKGYQFLSFPEWAADGKSLYFVAGVKDTLKVYEFTLATGQLMAVTHGQTTVSWPIELVQKPETDPDTNQEQQETTRLLNISVQSRGPDIFTQPLIAKNFSNITEFADVKTLSTASNNSDSPIQMPAAKLSADTSIGKEYDYHVKDQDITFVWIGSESSASIGTSEIGIKGSDLLQKTNWDINFLASSRGGLTKGVSANFTYSSLPVKFSAHVYDFELDASEQKNSSALSAESYTGYSVSANLPYLLTHGLLASYQGELSASYNAQEQTLIETTITELRHQQSWYLDKQTWGLTQSSDFTYLEGETDIASLTTTEQWNGSQGALSFGGHIFGIKLTVSEQFAKRNDSSLNLLSLGGVETNIINAKAHSNWLFSPELPFHFQTGNDYKNTTVSLNGRSSSWELYYSAPEMDDVNRAKIIGFKDSASIDMFRSGITNLEIKYGIADVQLDEDGHKIQAWLLGLYRF</sequence>
<dbReference type="OrthoDB" id="33879at2"/>